<accession>A0A1H0JN08</accession>
<dbReference type="InterPro" id="IPR021327">
    <property type="entry name" value="DUF2934"/>
</dbReference>
<keyword evidence="2" id="KW-1185">Reference proteome</keyword>
<evidence type="ECO:0000313" key="2">
    <source>
        <dbReference type="Proteomes" id="UP000198704"/>
    </source>
</evidence>
<dbReference type="RefSeq" id="WP_091721837.1">
    <property type="nucleotide sequence ID" value="NZ_FNHS01000023.1"/>
</dbReference>
<organism evidence="1 2">
    <name type="scientific">Methylobacterium phyllostachyos</name>
    <dbReference type="NCBI Taxonomy" id="582672"/>
    <lineage>
        <taxon>Bacteria</taxon>
        <taxon>Pseudomonadati</taxon>
        <taxon>Pseudomonadota</taxon>
        <taxon>Alphaproteobacteria</taxon>
        <taxon>Hyphomicrobiales</taxon>
        <taxon>Methylobacteriaceae</taxon>
        <taxon>Methylobacterium</taxon>
    </lineage>
</organism>
<evidence type="ECO:0000313" key="1">
    <source>
        <dbReference type="EMBL" id="SDO44922.1"/>
    </source>
</evidence>
<proteinExistence type="predicted"/>
<name>A0A1H0JN08_9HYPH</name>
<reference evidence="2" key="1">
    <citation type="submission" date="2016-10" db="EMBL/GenBank/DDBJ databases">
        <authorList>
            <person name="Varghese N."/>
            <person name="Submissions S."/>
        </authorList>
    </citation>
    <scope>NUCLEOTIDE SEQUENCE [LARGE SCALE GENOMIC DNA]</scope>
    <source>
        <strain evidence="2">BL47</strain>
    </source>
</reference>
<gene>
    <name evidence="1" type="ORF">SAMN05216360_12321</name>
</gene>
<dbReference type="AlphaFoldDB" id="A0A1H0JN08"/>
<dbReference type="Proteomes" id="UP000198704">
    <property type="component" value="Unassembled WGS sequence"/>
</dbReference>
<dbReference type="STRING" id="582672.SAMN05216360_12321"/>
<protein>
    <recommendedName>
        <fullName evidence="3">DUF2934 domain-containing protein</fullName>
    </recommendedName>
</protein>
<sequence>MSQDPCAACPVEPTISHAEIRERAYDLWDRNHRPVGYDLHFWVMAERELKAERRVAQTGRQVEMA</sequence>
<dbReference type="OrthoDB" id="9811127at2"/>
<evidence type="ECO:0008006" key="3">
    <source>
        <dbReference type="Google" id="ProtNLM"/>
    </source>
</evidence>
<dbReference type="EMBL" id="FNHS01000023">
    <property type="protein sequence ID" value="SDO44922.1"/>
    <property type="molecule type" value="Genomic_DNA"/>
</dbReference>
<dbReference type="Pfam" id="PF11154">
    <property type="entry name" value="DUF2934"/>
    <property type="match status" value="1"/>
</dbReference>